<evidence type="ECO:0000256" key="3">
    <source>
        <dbReference type="ARBA" id="ARBA00022980"/>
    </source>
</evidence>
<dbReference type="Proteomes" id="UP001294412">
    <property type="component" value="Unassembled WGS sequence"/>
</dbReference>
<evidence type="ECO:0000256" key="5">
    <source>
        <dbReference type="HAMAP-Rule" id="MF_01334"/>
    </source>
</evidence>
<dbReference type="PANTHER" id="PTHR33284">
    <property type="entry name" value="RIBOSOMAL PROTEIN L25/GLN-TRNA SYNTHETASE, ANTI-CODON-BINDING DOMAIN-CONTAINING PROTEIN"/>
    <property type="match status" value="1"/>
</dbReference>
<keyword evidence="1 5" id="KW-0699">rRNA-binding</keyword>
<comment type="function">
    <text evidence="5">This is one of the proteins that binds to the 5S RNA in the ribosome where it forms part of the central protuberance.</text>
</comment>
<evidence type="ECO:0000313" key="10">
    <source>
        <dbReference type="Proteomes" id="UP001294412"/>
    </source>
</evidence>
<dbReference type="Gene3D" id="2.170.120.20">
    <property type="entry name" value="Ribosomal protein L25, beta domain"/>
    <property type="match status" value="1"/>
</dbReference>
<feature type="region of interest" description="Disordered" evidence="6">
    <location>
        <begin position="187"/>
        <end position="230"/>
    </location>
</feature>
<feature type="compositionally biased region" description="Basic and acidic residues" evidence="6">
    <location>
        <begin position="215"/>
        <end position="230"/>
    </location>
</feature>
<feature type="domain" description="Large ribosomal subunit protein bL25 beta" evidence="8">
    <location>
        <begin position="103"/>
        <end position="187"/>
    </location>
</feature>
<evidence type="ECO:0000256" key="6">
    <source>
        <dbReference type="SAM" id="MobiDB-lite"/>
    </source>
</evidence>
<dbReference type="NCBIfam" id="TIGR00731">
    <property type="entry name" value="bL25_bact_ctc"/>
    <property type="match status" value="1"/>
</dbReference>
<dbReference type="CDD" id="cd00495">
    <property type="entry name" value="Ribosomal_L25_TL5_CTC"/>
    <property type="match status" value="1"/>
</dbReference>
<dbReference type="InterPro" id="IPR037121">
    <property type="entry name" value="Ribosomal_bL25_C"/>
</dbReference>
<organism evidence="9 10">
    <name type="scientific">Fulvimarina uroteuthidis</name>
    <dbReference type="NCBI Taxonomy" id="3098149"/>
    <lineage>
        <taxon>Bacteria</taxon>
        <taxon>Pseudomonadati</taxon>
        <taxon>Pseudomonadota</taxon>
        <taxon>Alphaproteobacteria</taxon>
        <taxon>Hyphomicrobiales</taxon>
        <taxon>Aurantimonadaceae</taxon>
        <taxon>Fulvimarina</taxon>
    </lineage>
</organism>
<sequence length="230" mass="25050">MHTTFEVKAEKREKVGKGAARALRRNAMIPAVIYGDKKDPLPIALPYKETFLALHAGGFMTNIATITVDGEKISVLPRDFQLDPVRDFLEHVDFLRVSKNTRVTVEIPVHFENEEASPGLKRGGVLNIVRHAVEVHCPASSIPEAFTIDLTGTEIGDTLAASKVSLPSGVEFTITDRDFAIATIATPAALRSEEDEQSEGEAPEDGEVTETKVINQKDDNVEGETKAGEE</sequence>
<evidence type="ECO:0000256" key="4">
    <source>
        <dbReference type="ARBA" id="ARBA00023274"/>
    </source>
</evidence>
<dbReference type="InterPro" id="IPR001021">
    <property type="entry name" value="Ribosomal_bL25_long"/>
</dbReference>
<comment type="subunit">
    <text evidence="5">Part of the 50S ribosomal subunit; part of the 5S rRNA/L5/L18/L25 subcomplex. Contacts the 5S rRNA. Binds to the 5S rRNA independently of L5 and L18.</text>
</comment>
<dbReference type="NCBIfam" id="NF004612">
    <property type="entry name" value="PRK05943.1"/>
    <property type="match status" value="1"/>
</dbReference>
<evidence type="ECO:0000313" key="9">
    <source>
        <dbReference type="EMBL" id="MDY8109487.1"/>
    </source>
</evidence>
<dbReference type="EMBL" id="JAXLPB010000003">
    <property type="protein sequence ID" value="MDY8109487.1"/>
    <property type="molecule type" value="Genomic_DNA"/>
</dbReference>
<reference evidence="9 10" key="1">
    <citation type="submission" date="2023-12" db="EMBL/GenBank/DDBJ databases">
        <title>Description of Novel Strain Fulvimarina sp. 2208YS6-2-32 isolated from Uroteuthis (Photololigo) edulis.</title>
        <authorList>
            <person name="Park J.-S."/>
        </authorList>
    </citation>
    <scope>NUCLEOTIDE SEQUENCE [LARGE SCALE GENOMIC DNA]</scope>
    <source>
        <strain evidence="9 10">2208YS6-2-32</strain>
    </source>
</reference>
<dbReference type="NCBIfam" id="NF004128">
    <property type="entry name" value="PRK05618.1-2"/>
    <property type="match status" value="1"/>
</dbReference>
<keyword evidence="4 5" id="KW-0687">Ribonucleoprotein</keyword>
<evidence type="ECO:0000259" key="8">
    <source>
        <dbReference type="Pfam" id="PF14693"/>
    </source>
</evidence>
<evidence type="ECO:0000259" key="7">
    <source>
        <dbReference type="Pfam" id="PF01386"/>
    </source>
</evidence>
<evidence type="ECO:0000256" key="2">
    <source>
        <dbReference type="ARBA" id="ARBA00022884"/>
    </source>
</evidence>
<dbReference type="InterPro" id="IPR029751">
    <property type="entry name" value="Ribosomal_L25_dom"/>
</dbReference>
<name>A0ABU5I287_9HYPH</name>
<dbReference type="HAMAP" id="MF_01334">
    <property type="entry name" value="Ribosomal_bL25_CTC"/>
    <property type="match status" value="1"/>
</dbReference>
<dbReference type="SUPFAM" id="SSF50715">
    <property type="entry name" value="Ribosomal protein L25-like"/>
    <property type="match status" value="1"/>
</dbReference>
<dbReference type="Pfam" id="PF14693">
    <property type="entry name" value="Ribosomal_TL5_C"/>
    <property type="match status" value="1"/>
</dbReference>
<evidence type="ECO:0000256" key="1">
    <source>
        <dbReference type="ARBA" id="ARBA00022730"/>
    </source>
</evidence>
<keyword evidence="2 5" id="KW-0694">RNA-binding</keyword>
<keyword evidence="3 5" id="KW-0689">Ribosomal protein</keyword>
<gene>
    <name evidence="5" type="primary">rplY</name>
    <name evidence="5" type="synonym">ctc</name>
    <name evidence="9" type="ORF">U0C82_10080</name>
</gene>
<dbReference type="InterPro" id="IPR011035">
    <property type="entry name" value="Ribosomal_bL25/Gln-tRNA_synth"/>
</dbReference>
<dbReference type="InterPro" id="IPR020930">
    <property type="entry name" value="Ribosomal_uL5_bac-type"/>
</dbReference>
<dbReference type="InterPro" id="IPR020057">
    <property type="entry name" value="Ribosomal_bL25_b-dom"/>
</dbReference>
<proteinExistence type="inferred from homology"/>
<dbReference type="InterPro" id="IPR020056">
    <property type="entry name" value="Rbsml_bL25/Gln-tRNA_synth_N"/>
</dbReference>
<dbReference type="GO" id="GO:0005840">
    <property type="term" value="C:ribosome"/>
    <property type="evidence" value="ECO:0007669"/>
    <property type="project" value="UniProtKB-KW"/>
</dbReference>
<comment type="similarity">
    <text evidence="5">Belongs to the bacterial ribosomal protein bL25 family. CTC subfamily.</text>
</comment>
<keyword evidence="10" id="KW-1185">Reference proteome</keyword>
<dbReference type="PANTHER" id="PTHR33284:SF1">
    <property type="entry name" value="RIBOSOMAL PROTEIN L25_GLN-TRNA SYNTHETASE, ANTI-CODON-BINDING DOMAIN-CONTAINING PROTEIN"/>
    <property type="match status" value="1"/>
</dbReference>
<dbReference type="Pfam" id="PF01386">
    <property type="entry name" value="Ribosomal_L25p"/>
    <property type="match status" value="1"/>
</dbReference>
<feature type="domain" description="Large ribosomal subunit protein bL25 L25" evidence="7">
    <location>
        <begin position="8"/>
        <end position="94"/>
    </location>
</feature>
<comment type="caution">
    <text evidence="9">The sequence shown here is derived from an EMBL/GenBank/DDBJ whole genome shotgun (WGS) entry which is preliminary data.</text>
</comment>
<feature type="compositionally biased region" description="Acidic residues" evidence="6">
    <location>
        <begin position="193"/>
        <end position="208"/>
    </location>
</feature>
<protein>
    <recommendedName>
        <fullName evidence="5">Large ribosomal subunit protein bL25</fullName>
    </recommendedName>
    <alternativeName>
        <fullName evidence="5">General stress protein CTC</fullName>
    </alternativeName>
</protein>
<accession>A0ABU5I287</accession>
<dbReference type="Gene3D" id="2.40.240.10">
    <property type="entry name" value="Ribosomal Protein L25, Chain P"/>
    <property type="match status" value="1"/>
</dbReference>
<dbReference type="RefSeq" id="WP_322186978.1">
    <property type="nucleotide sequence ID" value="NZ_JAXLPB010000003.1"/>
</dbReference>